<dbReference type="GO" id="GO:0035167">
    <property type="term" value="P:larval lymph gland hemopoiesis"/>
    <property type="evidence" value="ECO:0007669"/>
    <property type="project" value="UniProtKB-ARBA"/>
</dbReference>
<dbReference type="Pfam" id="PF00651">
    <property type="entry name" value="BTB"/>
    <property type="match status" value="1"/>
</dbReference>
<evidence type="ECO:0000259" key="8">
    <source>
        <dbReference type="PROSITE" id="PS50097"/>
    </source>
</evidence>
<accession>A0A553N949</accession>
<organism evidence="10 11">
    <name type="scientific">Tigriopus californicus</name>
    <name type="common">Marine copepod</name>
    <dbReference type="NCBI Taxonomy" id="6832"/>
    <lineage>
        <taxon>Eukaryota</taxon>
        <taxon>Metazoa</taxon>
        <taxon>Ecdysozoa</taxon>
        <taxon>Arthropoda</taxon>
        <taxon>Crustacea</taxon>
        <taxon>Multicrustacea</taxon>
        <taxon>Hexanauplia</taxon>
        <taxon>Copepoda</taxon>
        <taxon>Harpacticoida</taxon>
        <taxon>Harpacticidae</taxon>
        <taxon>Tigriopus</taxon>
    </lineage>
</organism>
<comment type="caution">
    <text evidence="10">The sequence shown here is derived from an EMBL/GenBank/DDBJ whole genome shotgun (WGS) entry which is preliminary data.</text>
</comment>
<evidence type="ECO:0008006" key="12">
    <source>
        <dbReference type="Google" id="ProtNLM"/>
    </source>
</evidence>
<keyword evidence="6" id="KW-0863">Zinc-finger</keyword>
<sequence length="300" mass="33806">MGTSENFRLKWNDYESSVSGAFQELRQEGDFFDVSLSCDESHGRTLQAHKVILSACSTVFKDMLKEQLTFSSPTAHLLIYLRGVRYSELSSILDFVYQGEVNVHQDSLDSFLAVAKDFQIKGLIQRGQNKDEGHTGPSRKRHRKSNYSSSEPVAPIIKAEGENLAAPVDVSDFLGTEDGDNSMRENVDQLDDTDGESSLDAFDSLRDPNLTEDLDRDRVITTLPDGRGYCALCDSTFSILGNARKHFRKFHQGQSQTSLKPQVFKCHICRIKYGHLDQLRIHLKKAHDFIKKGMAPNIIE</sequence>
<dbReference type="GO" id="GO:0008270">
    <property type="term" value="F:zinc ion binding"/>
    <property type="evidence" value="ECO:0007669"/>
    <property type="project" value="UniProtKB-KW"/>
</dbReference>
<dbReference type="OrthoDB" id="6361765at2759"/>
<dbReference type="PANTHER" id="PTHR23110:SF111">
    <property type="entry name" value="LONGITUDINALS LACKING PROTEIN, ISOFORMS F_I_K_T"/>
    <property type="match status" value="1"/>
</dbReference>
<dbReference type="SMART" id="SM00355">
    <property type="entry name" value="ZnF_C2H2"/>
    <property type="match status" value="2"/>
</dbReference>
<evidence type="ECO:0000313" key="11">
    <source>
        <dbReference type="Proteomes" id="UP000318571"/>
    </source>
</evidence>
<protein>
    <recommendedName>
        <fullName evidence="12">BTB domain-containing protein</fullName>
    </recommendedName>
</protein>
<dbReference type="PANTHER" id="PTHR23110">
    <property type="entry name" value="BTB DOMAIN TRANSCRIPTION FACTOR"/>
    <property type="match status" value="1"/>
</dbReference>
<proteinExistence type="predicted"/>
<dbReference type="GO" id="GO:0048813">
    <property type="term" value="P:dendrite morphogenesis"/>
    <property type="evidence" value="ECO:0007669"/>
    <property type="project" value="UniProtKB-ARBA"/>
</dbReference>
<dbReference type="EMBL" id="VCGU01000459">
    <property type="protein sequence ID" value="TRY61978.1"/>
    <property type="molecule type" value="Genomic_DNA"/>
</dbReference>
<evidence type="ECO:0000256" key="5">
    <source>
        <dbReference type="ARBA" id="ARBA00037382"/>
    </source>
</evidence>
<comment type="function">
    <text evidence="5">Putative transcription factor required for axon growth and guidance in the central and peripheral nervous systems. Repels CNS axons away from the midline by promoting the expression of the midline repellent sli and its receptor robo.</text>
</comment>
<dbReference type="Gene3D" id="3.30.710.10">
    <property type="entry name" value="Potassium Channel Kv1.1, Chain A"/>
    <property type="match status" value="1"/>
</dbReference>
<dbReference type="InterPro" id="IPR013087">
    <property type="entry name" value="Znf_C2H2_type"/>
</dbReference>
<dbReference type="InterPro" id="IPR051095">
    <property type="entry name" value="Dros_DevTransReg"/>
</dbReference>
<dbReference type="Gene3D" id="3.30.160.60">
    <property type="entry name" value="Classic Zinc Finger"/>
    <property type="match status" value="1"/>
</dbReference>
<evidence type="ECO:0000256" key="7">
    <source>
        <dbReference type="SAM" id="MobiDB-lite"/>
    </source>
</evidence>
<dbReference type="GO" id="GO:0007464">
    <property type="term" value="P:R3/R4 cell fate commitment"/>
    <property type="evidence" value="ECO:0007669"/>
    <property type="project" value="UniProtKB-ARBA"/>
</dbReference>
<keyword evidence="2" id="KW-0221">Differentiation</keyword>
<evidence type="ECO:0000256" key="1">
    <source>
        <dbReference type="ARBA" id="ARBA00022473"/>
    </source>
</evidence>
<dbReference type="GO" id="GO:0007526">
    <property type="term" value="P:larval somatic muscle development"/>
    <property type="evidence" value="ECO:0007669"/>
    <property type="project" value="UniProtKB-ARBA"/>
</dbReference>
<keyword evidence="1" id="KW-0217">Developmental protein</keyword>
<dbReference type="GO" id="GO:0006357">
    <property type="term" value="P:regulation of transcription by RNA polymerase II"/>
    <property type="evidence" value="ECO:0007669"/>
    <property type="project" value="TreeGrafter"/>
</dbReference>
<dbReference type="Proteomes" id="UP000318571">
    <property type="component" value="Chromosome 8"/>
</dbReference>
<dbReference type="PROSITE" id="PS50157">
    <property type="entry name" value="ZINC_FINGER_C2H2_2"/>
    <property type="match status" value="1"/>
</dbReference>
<keyword evidence="4" id="KW-0539">Nucleus</keyword>
<evidence type="ECO:0000259" key="9">
    <source>
        <dbReference type="PROSITE" id="PS50157"/>
    </source>
</evidence>
<keyword evidence="11" id="KW-1185">Reference proteome</keyword>
<evidence type="ECO:0000256" key="3">
    <source>
        <dbReference type="ARBA" id="ARBA00022902"/>
    </source>
</evidence>
<evidence type="ECO:0000256" key="2">
    <source>
        <dbReference type="ARBA" id="ARBA00022782"/>
    </source>
</evidence>
<dbReference type="GO" id="GO:0045467">
    <property type="term" value="P:R7 cell development"/>
    <property type="evidence" value="ECO:0007669"/>
    <property type="project" value="UniProtKB-ARBA"/>
</dbReference>
<keyword evidence="3" id="KW-0524">Neurogenesis</keyword>
<feature type="region of interest" description="Disordered" evidence="7">
    <location>
        <begin position="125"/>
        <end position="152"/>
    </location>
</feature>
<keyword evidence="6" id="KW-0479">Metal-binding</keyword>
<dbReference type="SMART" id="SM00225">
    <property type="entry name" value="BTB"/>
    <property type="match status" value="1"/>
</dbReference>
<feature type="domain" description="BTB" evidence="8">
    <location>
        <begin position="32"/>
        <end position="105"/>
    </location>
</feature>
<dbReference type="GO" id="GO:0005634">
    <property type="term" value="C:nucleus"/>
    <property type="evidence" value="ECO:0007669"/>
    <property type="project" value="TreeGrafter"/>
</dbReference>
<dbReference type="SUPFAM" id="SSF54695">
    <property type="entry name" value="POZ domain"/>
    <property type="match status" value="1"/>
</dbReference>
<gene>
    <name evidence="10" type="ORF">TCAL_01786</name>
</gene>
<feature type="domain" description="C2H2-type" evidence="9">
    <location>
        <begin position="228"/>
        <end position="256"/>
    </location>
</feature>
<dbReference type="PROSITE" id="PS00028">
    <property type="entry name" value="ZINC_FINGER_C2H2_1"/>
    <property type="match status" value="2"/>
</dbReference>
<evidence type="ECO:0000313" key="10">
    <source>
        <dbReference type="EMBL" id="TRY61978.1"/>
    </source>
</evidence>
<dbReference type="InterPro" id="IPR011333">
    <property type="entry name" value="SKP1/BTB/POZ_sf"/>
</dbReference>
<dbReference type="GO" id="GO:0008406">
    <property type="term" value="P:gonad development"/>
    <property type="evidence" value="ECO:0007669"/>
    <property type="project" value="UniProtKB-ARBA"/>
</dbReference>
<dbReference type="GO" id="GO:0045476">
    <property type="term" value="P:nurse cell apoptotic process"/>
    <property type="evidence" value="ECO:0007669"/>
    <property type="project" value="UniProtKB-ARBA"/>
</dbReference>
<evidence type="ECO:0000256" key="6">
    <source>
        <dbReference type="PROSITE-ProRule" id="PRU00042"/>
    </source>
</evidence>
<keyword evidence="6" id="KW-0862">Zinc</keyword>
<reference evidence="10 11" key="1">
    <citation type="journal article" date="2018" name="Nat. Ecol. Evol.">
        <title>Genomic signatures of mitonuclear coevolution across populations of Tigriopus californicus.</title>
        <authorList>
            <person name="Barreto F.S."/>
            <person name="Watson E.T."/>
            <person name="Lima T.G."/>
            <person name="Willett C.S."/>
            <person name="Edmands S."/>
            <person name="Li W."/>
            <person name="Burton R.S."/>
        </authorList>
    </citation>
    <scope>NUCLEOTIDE SEQUENCE [LARGE SCALE GENOMIC DNA]</scope>
    <source>
        <strain evidence="10 11">San Diego</strain>
    </source>
</reference>
<dbReference type="GO" id="GO:0016199">
    <property type="term" value="P:axon midline choice point recognition"/>
    <property type="evidence" value="ECO:0007669"/>
    <property type="project" value="UniProtKB-ARBA"/>
</dbReference>
<dbReference type="PROSITE" id="PS50097">
    <property type="entry name" value="BTB"/>
    <property type="match status" value="1"/>
</dbReference>
<dbReference type="CDD" id="cd18315">
    <property type="entry name" value="BTB_POZ_BAB-like"/>
    <property type="match status" value="1"/>
</dbReference>
<dbReference type="InterPro" id="IPR000210">
    <property type="entry name" value="BTB/POZ_dom"/>
</dbReference>
<evidence type="ECO:0000256" key="4">
    <source>
        <dbReference type="ARBA" id="ARBA00023242"/>
    </source>
</evidence>
<dbReference type="AlphaFoldDB" id="A0A553N949"/>
<name>A0A553N949_TIGCA</name>